<feature type="compositionally biased region" description="Low complexity" evidence="1">
    <location>
        <begin position="76"/>
        <end position="100"/>
    </location>
</feature>
<feature type="region of interest" description="Disordered" evidence="1">
    <location>
        <begin position="74"/>
        <end position="105"/>
    </location>
</feature>
<protein>
    <submittedName>
        <fullName evidence="3">Uncharacterized protein</fullName>
    </submittedName>
</protein>
<proteinExistence type="predicted"/>
<gene>
    <name evidence="3" type="ORF">IAB14_02355</name>
</gene>
<keyword evidence="2" id="KW-1133">Transmembrane helix</keyword>
<organism evidence="3 4">
    <name type="scientific">Candidatus Stercoripulliclostridium merdipullorum</name>
    <dbReference type="NCBI Taxonomy" id="2840952"/>
    <lineage>
        <taxon>Bacteria</taxon>
        <taxon>Bacillati</taxon>
        <taxon>Bacillota</taxon>
        <taxon>Clostridia</taxon>
        <taxon>Eubacteriales</taxon>
        <taxon>Candidatus Stercoripulliclostridium</taxon>
    </lineage>
</organism>
<dbReference type="AlphaFoldDB" id="A0A9D1NCA0"/>
<keyword evidence="2" id="KW-0812">Transmembrane</keyword>
<evidence type="ECO:0000256" key="1">
    <source>
        <dbReference type="SAM" id="MobiDB-lite"/>
    </source>
</evidence>
<accession>A0A9D1NCA0</accession>
<sequence length="131" mass="14335">MFRSKKGVKIVVWILLSVLIAAAAFGIFIGFYYLSLKNLDTEGSPFPSTYSMDDSGNFIREIDDVRARYLSDTPFRTASPSSISATTAPAPTPISRPTAPQSTTPLPRLRRQAAALCWWTEASIPSPTFAC</sequence>
<name>A0A9D1NCA0_9FIRM</name>
<reference evidence="3" key="1">
    <citation type="submission" date="2020-10" db="EMBL/GenBank/DDBJ databases">
        <authorList>
            <person name="Gilroy R."/>
        </authorList>
    </citation>
    <scope>NUCLEOTIDE SEQUENCE</scope>
    <source>
        <strain evidence="3">23406</strain>
    </source>
</reference>
<comment type="caution">
    <text evidence="3">The sequence shown here is derived from an EMBL/GenBank/DDBJ whole genome shotgun (WGS) entry which is preliminary data.</text>
</comment>
<evidence type="ECO:0000313" key="3">
    <source>
        <dbReference type="EMBL" id="HIU99940.1"/>
    </source>
</evidence>
<reference evidence="3" key="2">
    <citation type="journal article" date="2021" name="PeerJ">
        <title>Extensive microbial diversity within the chicken gut microbiome revealed by metagenomics and culture.</title>
        <authorList>
            <person name="Gilroy R."/>
            <person name="Ravi A."/>
            <person name="Getino M."/>
            <person name="Pursley I."/>
            <person name="Horton D.L."/>
            <person name="Alikhan N.F."/>
            <person name="Baker D."/>
            <person name="Gharbi K."/>
            <person name="Hall N."/>
            <person name="Watson M."/>
            <person name="Adriaenssens E.M."/>
            <person name="Foster-Nyarko E."/>
            <person name="Jarju S."/>
            <person name="Secka A."/>
            <person name="Antonio M."/>
            <person name="Oren A."/>
            <person name="Chaudhuri R.R."/>
            <person name="La Ragione R."/>
            <person name="Hildebrand F."/>
            <person name="Pallen M.J."/>
        </authorList>
    </citation>
    <scope>NUCLEOTIDE SEQUENCE</scope>
    <source>
        <strain evidence="3">23406</strain>
    </source>
</reference>
<feature type="transmembrane region" description="Helical" evidence="2">
    <location>
        <begin position="12"/>
        <end position="34"/>
    </location>
</feature>
<evidence type="ECO:0000313" key="4">
    <source>
        <dbReference type="Proteomes" id="UP000886891"/>
    </source>
</evidence>
<evidence type="ECO:0000256" key="2">
    <source>
        <dbReference type="SAM" id="Phobius"/>
    </source>
</evidence>
<dbReference type="EMBL" id="DVOH01000016">
    <property type="protein sequence ID" value="HIU99940.1"/>
    <property type="molecule type" value="Genomic_DNA"/>
</dbReference>
<dbReference type="Proteomes" id="UP000886891">
    <property type="component" value="Unassembled WGS sequence"/>
</dbReference>
<keyword evidence="2" id="KW-0472">Membrane</keyword>